<dbReference type="Gene3D" id="3.30.720.120">
    <property type="match status" value="1"/>
</dbReference>
<dbReference type="SUPFAM" id="SSF54593">
    <property type="entry name" value="Glyoxalase/Bleomycin resistance protein/Dihydroxybiphenyl dioxygenase"/>
    <property type="match status" value="1"/>
</dbReference>
<dbReference type="PANTHER" id="PTHR34109">
    <property type="entry name" value="BNAUNNG04460D PROTEIN-RELATED"/>
    <property type="match status" value="1"/>
</dbReference>
<dbReference type="AlphaFoldDB" id="A0A8S1JB98"/>
<dbReference type="InterPro" id="IPR004360">
    <property type="entry name" value="Glyas_Fos-R_dOase_dom"/>
</dbReference>
<gene>
    <name evidence="2" type="ORF">OSTQU699_LOCUS10367</name>
</gene>
<feature type="domain" description="Glyoxalase/fosfomycin resistance/dioxygenase" evidence="1">
    <location>
        <begin position="22"/>
        <end position="149"/>
    </location>
</feature>
<name>A0A8S1JB98_9CHLO</name>
<evidence type="ECO:0000313" key="2">
    <source>
        <dbReference type="EMBL" id="CAD7705012.1"/>
    </source>
</evidence>
<dbReference type="PANTHER" id="PTHR34109:SF1">
    <property type="entry name" value="VOC DOMAIN-CONTAINING PROTEIN"/>
    <property type="match status" value="1"/>
</dbReference>
<reference evidence="2" key="1">
    <citation type="submission" date="2020-12" db="EMBL/GenBank/DDBJ databases">
        <authorList>
            <person name="Iha C."/>
        </authorList>
    </citation>
    <scope>NUCLEOTIDE SEQUENCE</scope>
</reference>
<dbReference type="InterPro" id="IPR029068">
    <property type="entry name" value="Glyas_Bleomycin-R_OHBP_Dase"/>
</dbReference>
<dbReference type="Gene3D" id="3.30.720.110">
    <property type="match status" value="1"/>
</dbReference>
<dbReference type="EMBL" id="CAJHUC010003000">
    <property type="protein sequence ID" value="CAD7705012.1"/>
    <property type="molecule type" value="Genomic_DNA"/>
</dbReference>
<organism evidence="2 3">
    <name type="scientific">Ostreobium quekettii</name>
    <dbReference type="NCBI Taxonomy" id="121088"/>
    <lineage>
        <taxon>Eukaryota</taxon>
        <taxon>Viridiplantae</taxon>
        <taxon>Chlorophyta</taxon>
        <taxon>core chlorophytes</taxon>
        <taxon>Ulvophyceae</taxon>
        <taxon>TCBD clade</taxon>
        <taxon>Bryopsidales</taxon>
        <taxon>Ostreobineae</taxon>
        <taxon>Ostreobiaceae</taxon>
        <taxon>Ostreobium</taxon>
    </lineage>
</organism>
<evidence type="ECO:0000313" key="3">
    <source>
        <dbReference type="Proteomes" id="UP000708148"/>
    </source>
</evidence>
<keyword evidence="3" id="KW-1185">Reference proteome</keyword>
<proteinExistence type="predicted"/>
<dbReference type="Proteomes" id="UP000708148">
    <property type="component" value="Unassembled WGS sequence"/>
</dbReference>
<dbReference type="OrthoDB" id="2013034at2759"/>
<dbReference type="Pfam" id="PF00903">
    <property type="entry name" value="Glyoxalase"/>
    <property type="match status" value="1"/>
</dbReference>
<accession>A0A8S1JB98</accession>
<comment type="caution">
    <text evidence="2">The sequence shown here is derived from an EMBL/GenBank/DDBJ whole genome shotgun (WGS) entry which is preliminary data.</text>
</comment>
<protein>
    <recommendedName>
        <fullName evidence="1">Glyoxalase/fosfomycin resistance/dioxygenase domain-containing protein</fullName>
    </recommendedName>
</protein>
<evidence type="ECO:0000259" key="1">
    <source>
        <dbReference type="Pfam" id="PF00903"/>
    </source>
</evidence>
<sequence length="170" mass="18436">MPKRHDEEPVKDEYPKGVVPCIVSPDCAGHMEWMKRALGAEADGEVHYMPDDFAGAPGGNNGKKPVMHAPMRLNGGPIYMSDNVDMEKKAAVVEEGLGRGYVMHLNVPDAQAMWDKALAEGASAVVPLKQQYWGDLYGVFKDPFGYQWSVCPAVDTSNAAKKQKADGADA</sequence>